<proteinExistence type="predicted"/>
<dbReference type="InParanoid" id="C3YI60"/>
<feature type="region of interest" description="Disordered" evidence="1">
    <location>
        <begin position="275"/>
        <end position="328"/>
    </location>
</feature>
<feature type="region of interest" description="Disordered" evidence="1">
    <location>
        <begin position="46"/>
        <end position="74"/>
    </location>
</feature>
<evidence type="ECO:0000256" key="1">
    <source>
        <dbReference type="SAM" id="MobiDB-lite"/>
    </source>
</evidence>
<dbReference type="EMBL" id="GG666514">
    <property type="protein sequence ID" value="EEN60197.1"/>
    <property type="molecule type" value="Genomic_DNA"/>
</dbReference>
<feature type="compositionally biased region" description="Low complexity" evidence="1">
    <location>
        <begin position="209"/>
        <end position="219"/>
    </location>
</feature>
<dbReference type="AlphaFoldDB" id="C3YI60"/>
<sequence length="363" mass="40506">MLKSRVRRQRQQLQRDTACKWRPWWQSHPPKFTIQNATLRFPPATTMSAMRLNRPKRESEGSSGSRSMPASPRLHYKTYPDLGSLNELNKQCSPANSVGSIPELPPLPKKPFPPMASSYAASKRADKGKKLPYVAGTYPVINIEDFAVGSLPKTVRTKKTPANVLKQTKTLTAKTEFGQSLVIDLNAAINGYKDARSERRSSYEDRTTTGRSSRLTSPSMAHSLSWSGSDLKNKLRQSKFKTSLLQSPNVVSGETFKSLSQTSSPTISTISLVDRCTNKRNNSDPEHGTTTTDGDQQQAHRNKNVEQDVPPKTEESSSDAQEFAEELEEKHNIEKCLKWLKEVAIAKEQKASEEMTPPPHLLG</sequence>
<feature type="compositionally biased region" description="Basic and acidic residues" evidence="1">
    <location>
        <begin position="303"/>
        <end position="315"/>
    </location>
</feature>
<accession>C3YI60</accession>
<organism>
    <name type="scientific">Branchiostoma floridae</name>
    <name type="common">Florida lancelet</name>
    <name type="synonym">Amphioxus</name>
    <dbReference type="NCBI Taxonomy" id="7739"/>
    <lineage>
        <taxon>Eukaryota</taxon>
        <taxon>Metazoa</taxon>
        <taxon>Chordata</taxon>
        <taxon>Cephalochordata</taxon>
        <taxon>Leptocardii</taxon>
        <taxon>Amphioxiformes</taxon>
        <taxon>Branchiostomatidae</taxon>
        <taxon>Branchiostoma</taxon>
    </lineage>
</organism>
<feature type="compositionally biased region" description="Low complexity" evidence="1">
    <location>
        <begin position="288"/>
        <end position="297"/>
    </location>
</feature>
<name>C3YI60_BRAFL</name>
<evidence type="ECO:0000313" key="2">
    <source>
        <dbReference type="EMBL" id="EEN60197.1"/>
    </source>
</evidence>
<feature type="compositionally biased region" description="Basic and acidic residues" evidence="1">
    <location>
        <begin position="194"/>
        <end position="208"/>
    </location>
</feature>
<gene>
    <name evidence="2" type="ORF">BRAFLDRAFT_73470</name>
</gene>
<feature type="region of interest" description="Disordered" evidence="1">
    <location>
        <begin position="194"/>
        <end position="228"/>
    </location>
</feature>
<reference evidence="2" key="1">
    <citation type="journal article" date="2008" name="Nature">
        <title>The amphioxus genome and the evolution of the chordate karyotype.</title>
        <authorList>
            <consortium name="US DOE Joint Genome Institute (JGI-PGF)"/>
            <person name="Putnam N.H."/>
            <person name="Butts T."/>
            <person name="Ferrier D.E.K."/>
            <person name="Furlong R.F."/>
            <person name="Hellsten U."/>
            <person name="Kawashima T."/>
            <person name="Robinson-Rechavi M."/>
            <person name="Shoguchi E."/>
            <person name="Terry A."/>
            <person name="Yu J.-K."/>
            <person name="Benito-Gutierrez E.L."/>
            <person name="Dubchak I."/>
            <person name="Garcia-Fernandez J."/>
            <person name="Gibson-Brown J.J."/>
            <person name="Grigoriev I.V."/>
            <person name="Horton A.C."/>
            <person name="de Jong P.J."/>
            <person name="Jurka J."/>
            <person name="Kapitonov V.V."/>
            <person name="Kohara Y."/>
            <person name="Kuroki Y."/>
            <person name="Lindquist E."/>
            <person name="Lucas S."/>
            <person name="Osoegawa K."/>
            <person name="Pennacchio L.A."/>
            <person name="Salamov A.A."/>
            <person name="Satou Y."/>
            <person name="Sauka-Spengler T."/>
            <person name="Schmutz J."/>
            <person name="Shin-I T."/>
            <person name="Toyoda A."/>
            <person name="Bronner-Fraser M."/>
            <person name="Fujiyama A."/>
            <person name="Holland L.Z."/>
            <person name="Holland P.W.H."/>
            <person name="Satoh N."/>
            <person name="Rokhsar D.S."/>
        </authorList>
    </citation>
    <scope>NUCLEOTIDE SEQUENCE [LARGE SCALE GENOMIC DNA]</scope>
    <source>
        <strain evidence="2">S238N-H82</strain>
        <tissue evidence="2">Testes</tissue>
    </source>
</reference>
<protein>
    <submittedName>
        <fullName evidence="2">Uncharacterized protein</fullName>
    </submittedName>
</protein>